<evidence type="ECO:0000313" key="2">
    <source>
        <dbReference type="WBParaSite" id="PS1159_v2.g12454.t1"/>
    </source>
</evidence>
<reference evidence="2" key="1">
    <citation type="submission" date="2022-11" db="UniProtKB">
        <authorList>
            <consortium name="WormBaseParasite"/>
        </authorList>
    </citation>
    <scope>IDENTIFICATION</scope>
</reference>
<organism evidence="1 2">
    <name type="scientific">Panagrolaimus sp. PS1159</name>
    <dbReference type="NCBI Taxonomy" id="55785"/>
    <lineage>
        <taxon>Eukaryota</taxon>
        <taxon>Metazoa</taxon>
        <taxon>Ecdysozoa</taxon>
        <taxon>Nematoda</taxon>
        <taxon>Chromadorea</taxon>
        <taxon>Rhabditida</taxon>
        <taxon>Tylenchina</taxon>
        <taxon>Panagrolaimomorpha</taxon>
        <taxon>Panagrolaimoidea</taxon>
        <taxon>Panagrolaimidae</taxon>
        <taxon>Panagrolaimus</taxon>
    </lineage>
</organism>
<evidence type="ECO:0000313" key="1">
    <source>
        <dbReference type="Proteomes" id="UP000887580"/>
    </source>
</evidence>
<dbReference type="WBParaSite" id="PS1159_v2.g12454.t1">
    <property type="protein sequence ID" value="PS1159_v2.g12454.t1"/>
    <property type="gene ID" value="PS1159_v2.g12454"/>
</dbReference>
<dbReference type="Proteomes" id="UP000887580">
    <property type="component" value="Unplaced"/>
</dbReference>
<proteinExistence type="predicted"/>
<sequence>MPTLSTGCTDSILALLRTNNTNCDLYKSIDVFLDVEHITPTQEEKQACEMVSNFLMTSEEVIKYLQDYKKNDLNYVKLSIENPDNEEIQQETFQHLMQHYDQLKQCLEVASRIKQIVPCILWSLVKGPLPLSEQLNICQALCCQFALVIDFVNRFDGLKLETPQALNDISFYRRMINRPECVAQCSEGYNVEEAGELLFFFSAPTPMLQVLVDATADFVQNAELKIENTVDTLACFISVCRQMLDKESNASRLSPDNQNFFTRVMVGAFILLDHTDPNGAFCRQSPIDVKSLVNVVKMNAAESERLLSAMKYTSKNFNNPKTPKAIKALFN</sequence>
<name>A0AC35F094_9BILA</name>
<accession>A0AC35F094</accession>
<protein>
    <submittedName>
        <fullName evidence="2">CYRIA/CYRIB Rac1 binding domain-containing protein</fullName>
    </submittedName>
</protein>